<keyword evidence="3" id="KW-1185">Reference proteome</keyword>
<dbReference type="AlphaFoldDB" id="A0A4Y7T6M9"/>
<feature type="compositionally biased region" description="Pro residues" evidence="1">
    <location>
        <begin position="18"/>
        <end position="27"/>
    </location>
</feature>
<evidence type="ECO:0000256" key="1">
    <source>
        <dbReference type="SAM" id="MobiDB-lite"/>
    </source>
</evidence>
<protein>
    <submittedName>
        <fullName evidence="2">Uncharacterized protein</fullName>
    </submittedName>
</protein>
<dbReference type="EMBL" id="QPFP01000028">
    <property type="protein sequence ID" value="TEB29252.1"/>
    <property type="molecule type" value="Genomic_DNA"/>
</dbReference>
<gene>
    <name evidence="2" type="ORF">FA13DRAFT_1734928</name>
</gene>
<name>A0A4Y7T6M9_COPMI</name>
<evidence type="ECO:0000313" key="3">
    <source>
        <dbReference type="Proteomes" id="UP000298030"/>
    </source>
</evidence>
<proteinExistence type="predicted"/>
<evidence type="ECO:0000313" key="2">
    <source>
        <dbReference type="EMBL" id="TEB29252.1"/>
    </source>
</evidence>
<accession>A0A4Y7T6M9</accession>
<reference evidence="2 3" key="1">
    <citation type="journal article" date="2019" name="Nat. Ecol. Evol.">
        <title>Megaphylogeny resolves global patterns of mushroom evolution.</title>
        <authorList>
            <person name="Varga T."/>
            <person name="Krizsan K."/>
            <person name="Foldi C."/>
            <person name="Dima B."/>
            <person name="Sanchez-Garcia M."/>
            <person name="Sanchez-Ramirez S."/>
            <person name="Szollosi G.J."/>
            <person name="Szarkandi J.G."/>
            <person name="Papp V."/>
            <person name="Albert L."/>
            <person name="Andreopoulos W."/>
            <person name="Angelini C."/>
            <person name="Antonin V."/>
            <person name="Barry K.W."/>
            <person name="Bougher N.L."/>
            <person name="Buchanan P."/>
            <person name="Buyck B."/>
            <person name="Bense V."/>
            <person name="Catcheside P."/>
            <person name="Chovatia M."/>
            <person name="Cooper J."/>
            <person name="Damon W."/>
            <person name="Desjardin D."/>
            <person name="Finy P."/>
            <person name="Geml J."/>
            <person name="Haridas S."/>
            <person name="Hughes K."/>
            <person name="Justo A."/>
            <person name="Karasinski D."/>
            <person name="Kautmanova I."/>
            <person name="Kiss B."/>
            <person name="Kocsube S."/>
            <person name="Kotiranta H."/>
            <person name="LaButti K.M."/>
            <person name="Lechner B.E."/>
            <person name="Liimatainen K."/>
            <person name="Lipzen A."/>
            <person name="Lukacs Z."/>
            <person name="Mihaltcheva S."/>
            <person name="Morgado L.N."/>
            <person name="Niskanen T."/>
            <person name="Noordeloos M.E."/>
            <person name="Ohm R.A."/>
            <person name="Ortiz-Santana B."/>
            <person name="Ovrebo C."/>
            <person name="Racz N."/>
            <person name="Riley R."/>
            <person name="Savchenko A."/>
            <person name="Shiryaev A."/>
            <person name="Soop K."/>
            <person name="Spirin V."/>
            <person name="Szebenyi C."/>
            <person name="Tomsovsky M."/>
            <person name="Tulloss R.E."/>
            <person name="Uehling J."/>
            <person name="Grigoriev I.V."/>
            <person name="Vagvolgyi C."/>
            <person name="Papp T."/>
            <person name="Martin F.M."/>
            <person name="Miettinen O."/>
            <person name="Hibbett D.S."/>
            <person name="Nagy L.G."/>
        </authorList>
    </citation>
    <scope>NUCLEOTIDE SEQUENCE [LARGE SCALE GENOMIC DNA]</scope>
    <source>
        <strain evidence="2 3">FP101781</strain>
    </source>
</reference>
<sequence>MPWMSGGHSGVQQQQHPGQPPSLPPRPSNYGAGSSSSSSTSSKPQGSMGFGLGTTSGAGASALGLALSAVDKVAGKKTTEQLANLAQCESRPSVVFLFDIAFQIIV</sequence>
<feature type="compositionally biased region" description="Low complexity" evidence="1">
    <location>
        <begin position="28"/>
        <end position="47"/>
    </location>
</feature>
<organism evidence="2 3">
    <name type="scientific">Coprinellus micaceus</name>
    <name type="common">Glistening ink-cap mushroom</name>
    <name type="synonym">Coprinus micaceus</name>
    <dbReference type="NCBI Taxonomy" id="71717"/>
    <lineage>
        <taxon>Eukaryota</taxon>
        <taxon>Fungi</taxon>
        <taxon>Dikarya</taxon>
        <taxon>Basidiomycota</taxon>
        <taxon>Agaricomycotina</taxon>
        <taxon>Agaricomycetes</taxon>
        <taxon>Agaricomycetidae</taxon>
        <taxon>Agaricales</taxon>
        <taxon>Agaricineae</taxon>
        <taxon>Psathyrellaceae</taxon>
        <taxon>Coprinellus</taxon>
    </lineage>
</organism>
<comment type="caution">
    <text evidence="2">The sequence shown here is derived from an EMBL/GenBank/DDBJ whole genome shotgun (WGS) entry which is preliminary data.</text>
</comment>
<dbReference type="Proteomes" id="UP000298030">
    <property type="component" value="Unassembled WGS sequence"/>
</dbReference>
<feature type="region of interest" description="Disordered" evidence="1">
    <location>
        <begin position="1"/>
        <end position="53"/>
    </location>
</feature>